<dbReference type="Gene3D" id="3.40.50.1000">
    <property type="entry name" value="HAD superfamily/HAD-like"/>
    <property type="match status" value="1"/>
</dbReference>
<accession>A0A9D1ZBP1</accession>
<comment type="caution">
    <text evidence="2">The sequence shown here is derived from an EMBL/GenBank/DDBJ whole genome shotgun (WGS) entry which is preliminary data.</text>
</comment>
<protein>
    <submittedName>
        <fullName evidence="2">HAD family hydrolase</fullName>
    </submittedName>
</protein>
<name>A0A9D1ZBP1_9ACTN</name>
<sequence length="245" mass="26861">MIKAVLFDLDDTLLRLNLTAFVARYVAGASRLLASVARTSPVSLGVPYVRAFLAMDAQDREDSLTNERLFNQTILETTGIPLDDPVIADLVTYYETEIVPGFAGGVVAARPVTGAREAIETVHDAGLICALATNPTFSLACDRARMGWAGVDESDFALVSTYSNSTRCKPSVRYYQEFANQLGVRLDECLMVGNDASRDIVRNDCGLRTAYVGHARPRDAVWRGPMERLARELPDLVARLDERDG</sequence>
<dbReference type="Proteomes" id="UP000824133">
    <property type="component" value="Unassembled WGS sequence"/>
</dbReference>
<dbReference type="Pfam" id="PF00702">
    <property type="entry name" value="Hydrolase"/>
    <property type="match status" value="1"/>
</dbReference>
<keyword evidence="1 2" id="KW-0378">Hydrolase</keyword>
<dbReference type="GO" id="GO:0016787">
    <property type="term" value="F:hydrolase activity"/>
    <property type="evidence" value="ECO:0007669"/>
    <property type="project" value="UniProtKB-KW"/>
</dbReference>
<dbReference type="InterPro" id="IPR023214">
    <property type="entry name" value="HAD_sf"/>
</dbReference>
<evidence type="ECO:0000313" key="2">
    <source>
        <dbReference type="EMBL" id="HIY80435.1"/>
    </source>
</evidence>
<reference evidence="2" key="1">
    <citation type="journal article" date="2021" name="PeerJ">
        <title>Extensive microbial diversity within the chicken gut microbiome revealed by metagenomics and culture.</title>
        <authorList>
            <person name="Gilroy R."/>
            <person name="Ravi A."/>
            <person name="Getino M."/>
            <person name="Pursley I."/>
            <person name="Horton D.L."/>
            <person name="Alikhan N.F."/>
            <person name="Baker D."/>
            <person name="Gharbi K."/>
            <person name="Hall N."/>
            <person name="Watson M."/>
            <person name="Adriaenssens E.M."/>
            <person name="Foster-Nyarko E."/>
            <person name="Jarju S."/>
            <person name="Secka A."/>
            <person name="Antonio M."/>
            <person name="Oren A."/>
            <person name="Chaudhuri R.R."/>
            <person name="La Ragione R."/>
            <person name="Hildebrand F."/>
            <person name="Pallen M.J."/>
        </authorList>
    </citation>
    <scope>NUCLEOTIDE SEQUENCE</scope>
    <source>
        <strain evidence="2">ChiHjej10B9-743</strain>
    </source>
</reference>
<dbReference type="PANTHER" id="PTHR43316:SF3">
    <property type="entry name" value="HALOACID DEHALOGENASE, TYPE II (AFU_ORTHOLOGUE AFUA_2G07750)-RELATED"/>
    <property type="match status" value="1"/>
</dbReference>
<dbReference type="InterPro" id="IPR051540">
    <property type="entry name" value="S-2-haloacid_dehalogenase"/>
</dbReference>
<gene>
    <name evidence="2" type="ORF">IAA42_08400</name>
</gene>
<reference evidence="2" key="2">
    <citation type="submission" date="2021-04" db="EMBL/GenBank/DDBJ databases">
        <authorList>
            <person name="Gilroy R."/>
        </authorList>
    </citation>
    <scope>NUCLEOTIDE SEQUENCE</scope>
    <source>
        <strain evidence="2">ChiHjej10B9-743</strain>
    </source>
</reference>
<evidence type="ECO:0000313" key="3">
    <source>
        <dbReference type="Proteomes" id="UP000824133"/>
    </source>
</evidence>
<dbReference type="InterPro" id="IPR036412">
    <property type="entry name" value="HAD-like_sf"/>
</dbReference>
<evidence type="ECO:0000256" key="1">
    <source>
        <dbReference type="ARBA" id="ARBA00022801"/>
    </source>
</evidence>
<dbReference type="AlphaFoldDB" id="A0A9D1ZBP1"/>
<dbReference type="EMBL" id="DXCP01000060">
    <property type="protein sequence ID" value="HIY80435.1"/>
    <property type="molecule type" value="Genomic_DNA"/>
</dbReference>
<organism evidence="2 3">
    <name type="scientific">Candidatus Olsenella excrementavium</name>
    <dbReference type="NCBI Taxonomy" id="2838709"/>
    <lineage>
        <taxon>Bacteria</taxon>
        <taxon>Bacillati</taxon>
        <taxon>Actinomycetota</taxon>
        <taxon>Coriobacteriia</taxon>
        <taxon>Coriobacteriales</taxon>
        <taxon>Atopobiaceae</taxon>
        <taxon>Olsenella</taxon>
    </lineage>
</organism>
<dbReference type="SUPFAM" id="SSF56784">
    <property type="entry name" value="HAD-like"/>
    <property type="match status" value="1"/>
</dbReference>
<proteinExistence type="predicted"/>
<dbReference type="PANTHER" id="PTHR43316">
    <property type="entry name" value="HYDROLASE, HALOACID DELAHOGENASE-RELATED"/>
    <property type="match status" value="1"/>
</dbReference>